<feature type="domain" description="RNA polymerase sigma-70 region 2" evidence="6">
    <location>
        <begin position="29"/>
        <end position="96"/>
    </location>
</feature>
<dbReference type="RefSeq" id="WP_307406197.1">
    <property type="nucleotide sequence ID" value="NZ_JAUSUR010000001.1"/>
</dbReference>
<evidence type="ECO:0000259" key="6">
    <source>
        <dbReference type="Pfam" id="PF04542"/>
    </source>
</evidence>
<dbReference type="InterPro" id="IPR013324">
    <property type="entry name" value="RNA_pol_sigma_r3/r4-like"/>
</dbReference>
<keyword evidence="9" id="KW-1185">Reference proteome</keyword>
<keyword evidence="5" id="KW-0804">Transcription</keyword>
<evidence type="ECO:0000256" key="5">
    <source>
        <dbReference type="ARBA" id="ARBA00023163"/>
    </source>
</evidence>
<keyword evidence="3" id="KW-0731">Sigma factor</keyword>
<proteinExistence type="inferred from homology"/>
<dbReference type="PANTHER" id="PTHR43133">
    <property type="entry name" value="RNA POLYMERASE ECF-TYPE SIGMA FACTO"/>
    <property type="match status" value="1"/>
</dbReference>
<dbReference type="PANTHER" id="PTHR43133:SF60">
    <property type="entry name" value="RNA POLYMERASE SIGMA FACTOR SIGV"/>
    <property type="match status" value="1"/>
</dbReference>
<dbReference type="InterPro" id="IPR036388">
    <property type="entry name" value="WH-like_DNA-bd_sf"/>
</dbReference>
<dbReference type="EMBL" id="JAUSUR010000001">
    <property type="protein sequence ID" value="MDQ0360355.1"/>
    <property type="molecule type" value="Genomic_DNA"/>
</dbReference>
<dbReference type="CDD" id="cd06171">
    <property type="entry name" value="Sigma70_r4"/>
    <property type="match status" value="1"/>
</dbReference>
<dbReference type="Proteomes" id="UP001230220">
    <property type="component" value="Unassembled WGS sequence"/>
</dbReference>
<reference evidence="8 9" key="1">
    <citation type="submission" date="2023-07" db="EMBL/GenBank/DDBJ databases">
        <title>Genomic Encyclopedia of Type Strains, Phase IV (KMG-IV): sequencing the most valuable type-strain genomes for metagenomic binning, comparative biology and taxonomic classification.</title>
        <authorList>
            <person name="Goeker M."/>
        </authorList>
    </citation>
    <scope>NUCLEOTIDE SEQUENCE [LARGE SCALE GENOMIC DNA]</scope>
    <source>
        <strain evidence="8 9">DSM 16784</strain>
    </source>
</reference>
<name>A0ABU0E0G0_9FIRM</name>
<dbReference type="Pfam" id="PF04542">
    <property type="entry name" value="Sigma70_r2"/>
    <property type="match status" value="1"/>
</dbReference>
<feature type="domain" description="RNA polymerase sigma-70 region 4" evidence="7">
    <location>
        <begin position="132"/>
        <end position="173"/>
    </location>
</feature>
<evidence type="ECO:0000256" key="3">
    <source>
        <dbReference type="ARBA" id="ARBA00023082"/>
    </source>
</evidence>
<dbReference type="SUPFAM" id="SSF88946">
    <property type="entry name" value="Sigma2 domain of RNA polymerase sigma factors"/>
    <property type="match status" value="1"/>
</dbReference>
<dbReference type="InterPro" id="IPR007630">
    <property type="entry name" value="RNA_pol_sigma70_r4"/>
</dbReference>
<dbReference type="InterPro" id="IPR039425">
    <property type="entry name" value="RNA_pol_sigma-70-like"/>
</dbReference>
<evidence type="ECO:0000256" key="4">
    <source>
        <dbReference type="ARBA" id="ARBA00023125"/>
    </source>
</evidence>
<dbReference type="Gene3D" id="1.10.1740.10">
    <property type="match status" value="1"/>
</dbReference>
<comment type="similarity">
    <text evidence="1">Belongs to the sigma-70 factor family. ECF subfamily.</text>
</comment>
<evidence type="ECO:0000256" key="1">
    <source>
        <dbReference type="ARBA" id="ARBA00010641"/>
    </source>
</evidence>
<dbReference type="NCBIfam" id="TIGR02937">
    <property type="entry name" value="sigma70-ECF"/>
    <property type="match status" value="1"/>
</dbReference>
<organism evidence="8 9">
    <name type="scientific">Breznakia pachnodae</name>
    <dbReference type="NCBI Taxonomy" id="265178"/>
    <lineage>
        <taxon>Bacteria</taxon>
        <taxon>Bacillati</taxon>
        <taxon>Bacillota</taxon>
        <taxon>Erysipelotrichia</taxon>
        <taxon>Erysipelotrichales</taxon>
        <taxon>Erysipelotrichaceae</taxon>
        <taxon>Breznakia</taxon>
    </lineage>
</organism>
<dbReference type="InterPro" id="IPR014284">
    <property type="entry name" value="RNA_pol_sigma-70_dom"/>
</dbReference>
<dbReference type="Pfam" id="PF04545">
    <property type="entry name" value="Sigma70_r4"/>
    <property type="match status" value="1"/>
</dbReference>
<gene>
    <name evidence="8" type="ORF">J2S15_001086</name>
</gene>
<evidence type="ECO:0000313" key="8">
    <source>
        <dbReference type="EMBL" id="MDQ0360355.1"/>
    </source>
</evidence>
<sequence>MSGQVRRRKIDVDYIKAFKAGDQEAFNYIYNYYKNSLYYFIFSYTKDSQDAEEVFQDTFVRIHNRIQDLEKLESFESWAFSIAHSMTMSFLKRNKKKKYFQLEEDIDVEDDFNIVDDYEKGEVVDTLKKGFEELNPIFKSVAQLRYLEELSVNEIADTLSVPVGTVKRRLSRIREIMQPILEKQGITPDKYFSLGGVPILYQVIKESVAEHQLSATASQSTLTAVAGGSATTTSSMIGGGLLLKVITAGVLMVGTGVFYQSVTQGSEEVPTGVVDSVSYDKEQTNKDVEVVLELKEDITTDKAEITLDGEELPFELQGKELKFVAMSNGNYNLIVDEYTGTLEIRNIDKSPPVLNEIINTEQGFHLDVNDEGFGIDYKASYIEYQGKKYDIQENGDITGEFKGEAILQLFDEVGNSSTYQITIGD</sequence>
<evidence type="ECO:0000259" key="7">
    <source>
        <dbReference type="Pfam" id="PF04545"/>
    </source>
</evidence>
<accession>A0ABU0E0G0</accession>
<dbReference type="Gene3D" id="1.10.10.10">
    <property type="entry name" value="Winged helix-like DNA-binding domain superfamily/Winged helix DNA-binding domain"/>
    <property type="match status" value="1"/>
</dbReference>
<keyword evidence="4" id="KW-0238">DNA-binding</keyword>
<comment type="caution">
    <text evidence="8">The sequence shown here is derived from an EMBL/GenBank/DDBJ whole genome shotgun (WGS) entry which is preliminary data.</text>
</comment>
<keyword evidence="2" id="KW-0805">Transcription regulation</keyword>
<evidence type="ECO:0000313" key="9">
    <source>
        <dbReference type="Proteomes" id="UP001230220"/>
    </source>
</evidence>
<dbReference type="InterPro" id="IPR013325">
    <property type="entry name" value="RNA_pol_sigma_r2"/>
</dbReference>
<evidence type="ECO:0000256" key="2">
    <source>
        <dbReference type="ARBA" id="ARBA00023015"/>
    </source>
</evidence>
<dbReference type="SUPFAM" id="SSF88659">
    <property type="entry name" value="Sigma3 and sigma4 domains of RNA polymerase sigma factors"/>
    <property type="match status" value="1"/>
</dbReference>
<protein>
    <submittedName>
        <fullName evidence="8">RNA polymerase sigma factor (Sigma-70 family)</fullName>
    </submittedName>
</protein>
<dbReference type="InterPro" id="IPR007627">
    <property type="entry name" value="RNA_pol_sigma70_r2"/>
</dbReference>